<comment type="caution">
    <text evidence="2">The sequence shown here is derived from an EMBL/GenBank/DDBJ whole genome shotgun (WGS) entry which is preliminary data.</text>
</comment>
<gene>
    <name evidence="2" type="ORF">F7O84_17720</name>
</gene>
<dbReference type="EMBL" id="WAGX01000008">
    <property type="protein sequence ID" value="KAB1434326.1"/>
    <property type="molecule type" value="Genomic_DNA"/>
</dbReference>
<organism evidence="2 3">
    <name type="scientific">Candidatus Galacturonatibacter soehngenii</name>
    <dbReference type="NCBI Taxonomy" id="2307010"/>
    <lineage>
        <taxon>Bacteria</taxon>
        <taxon>Bacillati</taxon>
        <taxon>Bacillota</taxon>
        <taxon>Clostridia</taxon>
        <taxon>Lachnospirales</taxon>
        <taxon>Lachnospiraceae</taxon>
        <taxon>Candidatus Galacturonatibacter</taxon>
    </lineage>
</organism>
<keyword evidence="2" id="KW-0969">Cilium</keyword>
<keyword evidence="3" id="KW-1185">Reference proteome</keyword>
<dbReference type="RefSeq" id="WP_151148342.1">
    <property type="nucleotide sequence ID" value="NZ_WAGX01000008.1"/>
</dbReference>
<protein>
    <submittedName>
        <fullName evidence="2">Flagellar protein FliT</fullName>
    </submittedName>
</protein>
<evidence type="ECO:0000256" key="1">
    <source>
        <dbReference type="SAM" id="Coils"/>
    </source>
</evidence>
<feature type="coiled-coil region" evidence="1">
    <location>
        <begin position="36"/>
        <end position="91"/>
    </location>
</feature>
<dbReference type="Proteomes" id="UP000461768">
    <property type="component" value="Unassembled WGS sequence"/>
</dbReference>
<dbReference type="OrthoDB" id="9798495at2"/>
<reference evidence="2 3" key="1">
    <citation type="submission" date="2019-09" db="EMBL/GenBank/DDBJ databases">
        <authorList>
            <person name="Valk L.C."/>
        </authorList>
    </citation>
    <scope>NUCLEOTIDE SEQUENCE [LARGE SCALE GENOMIC DNA]</scope>
    <source>
        <strain evidence="2">GalUA</strain>
    </source>
</reference>
<keyword evidence="2" id="KW-0966">Cell projection</keyword>
<dbReference type="Pfam" id="PF05130">
    <property type="entry name" value="FlgN"/>
    <property type="match status" value="1"/>
</dbReference>
<reference evidence="2 3" key="2">
    <citation type="submission" date="2020-02" db="EMBL/GenBank/DDBJ databases">
        <title>Candidatus Galacturonibacter soehngenii shows hetero-acetogenic catabolism of galacturonic acid but lacks a canonical carbon monoxide dehydrogenase/acetyl-CoA synthase complex.</title>
        <authorList>
            <person name="Diender M."/>
            <person name="Stouten G.R."/>
            <person name="Petersen J.F."/>
            <person name="Nielsen P.H."/>
            <person name="Dueholm M.S."/>
            <person name="Pronk J.T."/>
            <person name="Van Loosdrecht M.C.M."/>
        </authorList>
    </citation>
    <scope>NUCLEOTIDE SEQUENCE [LARGE SCALE GENOMIC DNA]</scope>
    <source>
        <strain evidence="2">GalUA</strain>
    </source>
</reference>
<evidence type="ECO:0000313" key="3">
    <source>
        <dbReference type="Proteomes" id="UP000461768"/>
    </source>
</evidence>
<accession>A0A7V7QHC1</accession>
<proteinExistence type="predicted"/>
<keyword evidence="1" id="KW-0175">Coiled coil</keyword>
<evidence type="ECO:0000313" key="2">
    <source>
        <dbReference type="EMBL" id="KAB1434326.1"/>
    </source>
</evidence>
<dbReference type="GO" id="GO:0044780">
    <property type="term" value="P:bacterial-type flagellum assembly"/>
    <property type="evidence" value="ECO:0007669"/>
    <property type="project" value="InterPro"/>
</dbReference>
<keyword evidence="2" id="KW-0282">Flagellum</keyword>
<sequence length="160" mass="18938">MEQGTNYINIMKDSLQKKIIVLDKIMDVNRKQAEIIKDIKTNMADYEKTLDEKQVLIDELNLLDDGFQALYSRVEQEISVHKNEHAEEIKEMQKCIALITDKSVEIQEVEEKNRQIISQQFSLFKQEVKKFKQNKRAAGQYYDTMQKTNYISPQFLDQKK</sequence>
<dbReference type="InterPro" id="IPR007809">
    <property type="entry name" value="FlgN-like"/>
</dbReference>
<name>A0A7V7QHC1_9FIRM</name>
<dbReference type="AlphaFoldDB" id="A0A7V7QHC1"/>